<dbReference type="CDD" id="cd09859">
    <property type="entry name" value="PIN_53EXO"/>
    <property type="match status" value="1"/>
</dbReference>
<keyword evidence="5 16" id="KW-0548">Nucleotidyltransferase</keyword>
<evidence type="ECO:0000256" key="15">
    <source>
        <dbReference type="NCBIfam" id="TIGR00593"/>
    </source>
</evidence>
<dbReference type="InterPro" id="IPR018320">
    <property type="entry name" value="DNA_polymerase_1"/>
</dbReference>
<reference evidence="21" key="2">
    <citation type="submission" date="2018-05" db="EMBL/GenBank/DDBJ databases">
        <authorList>
            <person name="Ferrari B."/>
        </authorList>
    </citation>
    <scope>NUCLEOTIDE SEQUENCE</scope>
    <source>
        <strain evidence="21">RRmetagenome_bin12</strain>
    </source>
</reference>
<dbReference type="SMART" id="SM00482">
    <property type="entry name" value="POLAc"/>
    <property type="match status" value="1"/>
</dbReference>
<evidence type="ECO:0000256" key="14">
    <source>
        <dbReference type="ARBA" id="ARBA00049244"/>
    </source>
</evidence>
<dbReference type="InterPro" id="IPR001098">
    <property type="entry name" value="DNA-dir_DNA_pol_A_palm_dom"/>
</dbReference>
<evidence type="ECO:0000259" key="19">
    <source>
        <dbReference type="SMART" id="SM00482"/>
    </source>
</evidence>
<dbReference type="SMART" id="SM00474">
    <property type="entry name" value="35EXOc"/>
    <property type="match status" value="1"/>
</dbReference>
<evidence type="ECO:0000256" key="8">
    <source>
        <dbReference type="ARBA" id="ARBA00022763"/>
    </source>
</evidence>
<dbReference type="FunFam" id="1.20.1060.10:FF:000001">
    <property type="entry name" value="DNA polymerase I"/>
    <property type="match status" value="1"/>
</dbReference>
<gene>
    <name evidence="16 20" type="primary">polA</name>
    <name evidence="21" type="ORF">DLM65_11975</name>
    <name evidence="20" type="ORF">JF886_02230</name>
</gene>
<keyword evidence="6 16" id="KW-0235">DNA replication</keyword>
<evidence type="ECO:0000256" key="13">
    <source>
        <dbReference type="ARBA" id="ARBA00023204"/>
    </source>
</evidence>
<dbReference type="InterPro" id="IPR036397">
    <property type="entry name" value="RNaseH_sf"/>
</dbReference>
<dbReference type="CDD" id="cd08637">
    <property type="entry name" value="DNA_pol_A_pol_I_C"/>
    <property type="match status" value="1"/>
</dbReference>
<dbReference type="GO" id="GO:0008409">
    <property type="term" value="F:5'-3' exonuclease activity"/>
    <property type="evidence" value="ECO:0007669"/>
    <property type="project" value="InterPro"/>
</dbReference>
<evidence type="ECO:0000256" key="11">
    <source>
        <dbReference type="ARBA" id="ARBA00022932"/>
    </source>
</evidence>
<dbReference type="Gene3D" id="3.30.70.370">
    <property type="match status" value="1"/>
</dbReference>
<dbReference type="Pfam" id="PF01367">
    <property type="entry name" value="5_3_exonuc"/>
    <property type="match status" value="1"/>
</dbReference>
<dbReference type="InterPro" id="IPR002562">
    <property type="entry name" value="3'-5'_exonuclease_dom"/>
</dbReference>
<keyword evidence="13 16" id="KW-0234">DNA repair</keyword>
<organism evidence="21 22">
    <name type="scientific">Candidatus Aeolococcus gillhamiae</name>
    <dbReference type="NCBI Taxonomy" id="3127015"/>
    <lineage>
        <taxon>Bacteria</taxon>
        <taxon>Bacillati</taxon>
        <taxon>Candidatus Dormiibacterota</taxon>
        <taxon>Candidatus Dormibacteria</taxon>
        <taxon>Candidatus Aeolococcales</taxon>
        <taxon>Candidatus Aeolococcaceae</taxon>
        <taxon>Candidatus Aeolococcus</taxon>
    </lineage>
</organism>
<dbReference type="Gene3D" id="1.20.1060.10">
    <property type="entry name" value="Taq DNA Polymerase, Chain T, domain 4"/>
    <property type="match status" value="1"/>
</dbReference>
<dbReference type="InterPro" id="IPR043502">
    <property type="entry name" value="DNA/RNA_pol_sf"/>
</dbReference>
<dbReference type="NCBIfam" id="NF004397">
    <property type="entry name" value="PRK05755.1"/>
    <property type="match status" value="1"/>
</dbReference>
<dbReference type="GO" id="GO:0003677">
    <property type="term" value="F:DNA binding"/>
    <property type="evidence" value="ECO:0007669"/>
    <property type="project" value="UniProtKB-UniRule"/>
</dbReference>
<evidence type="ECO:0000256" key="7">
    <source>
        <dbReference type="ARBA" id="ARBA00022722"/>
    </source>
</evidence>
<dbReference type="FunFam" id="3.40.50.1010:FF:000001">
    <property type="entry name" value="DNA polymerase I"/>
    <property type="match status" value="1"/>
</dbReference>
<evidence type="ECO:0000256" key="16">
    <source>
        <dbReference type="RuleBase" id="RU004460"/>
    </source>
</evidence>
<evidence type="ECO:0000256" key="2">
    <source>
        <dbReference type="ARBA" id="ARBA00012417"/>
    </source>
</evidence>
<keyword evidence="9" id="KW-0378">Hydrolase</keyword>
<dbReference type="Proteomes" id="UP000248724">
    <property type="component" value="Unassembled WGS sequence"/>
</dbReference>
<dbReference type="PANTHER" id="PTHR10133">
    <property type="entry name" value="DNA POLYMERASE I"/>
    <property type="match status" value="1"/>
</dbReference>
<dbReference type="InterPro" id="IPR020045">
    <property type="entry name" value="DNA_polI_H3TH"/>
</dbReference>
<dbReference type="InterPro" id="IPR019760">
    <property type="entry name" value="DNA-dir_DNA_pol_A_CS"/>
</dbReference>
<dbReference type="RefSeq" id="WP_337309173.1">
    <property type="nucleotide sequence ID" value="NZ_JAEKNS010000032.1"/>
</dbReference>
<keyword evidence="4 16" id="KW-0808">Transferase</keyword>
<evidence type="ECO:0000256" key="3">
    <source>
        <dbReference type="ARBA" id="ARBA00020311"/>
    </source>
</evidence>
<dbReference type="Gene3D" id="3.30.420.10">
    <property type="entry name" value="Ribonuclease H-like superfamily/Ribonuclease H"/>
    <property type="match status" value="1"/>
</dbReference>
<evidence type="ECO:0000256" key="12">
    <source>
        <dbReference type="ARBA" id="ARBA00023125"/>
    </source>
</evidence>
<evidence type="ECO:0000256" key="9">
    <source>
        <dbReference type="ARBA" id="ARBA00022801"/>
    </source>
</evidence>
<evidence type="ECO:0000256" key="6">
    <source>
        <dbReference type="ARBA" id="ARBA00022705"/>
    </source>
</evidence>
<dbReference type="SUPFAM" id="SSF88723">
    <property type="entry name" value="PIN domain-like"/>
    <property type="match status" value="1"/>
</dbReference>
<dbReference type="CDD" id="cd09898">
    <property type="entry name" value="H3TH_53EXO"/>
    <property type="match status" value="1"/>
</dbReference>
<dbReference type="PANTHER" id="PTHR10133:SF27">
    <property type="entry name" value="DNA POLYMERASE NU"/>
    <property type="match status" value="1"/>
</dbReference>
<dbReference type="Proteomes" id="UP000606991">
    <property type="component" value="Unassembled WGS sequence"/>
</dbReference>
<dbReference type="SMART" id="SM00279">
    <property type="entry name" value="HhH2"/>
    <property type="match status" value="1"/>
</dbReference>
<dbReference type="Gene3D" id="1.10.150.20">
    <property type="entry name" value="5' to 3' exonuclease, C-terminal subdomain"/>
    <property type="match status" value="2"/>
</dbReference>
<evidence type="ECO:0000313" key="22">
    <source>
        <dbReference type="Proteomes" id="UP000248724"/>
    </source>
</evidence>
<accession>A0A934N4B0</accession>
<dbReference type="EMBL" id="QHBU01000238">
    <property type="protein sequence ID" value="PZR78838.1"/>
    <property type="molecule type" value="Genomic_DNA"/>
</dbReference>
<comment type="similarity">
    <text evidence="1 16">Belongs to the DNA polymerase type-A family.</text>
</comment>
<dbReference type="InterPro" id="IPR012337">
    <property type="entry name" value="RNaseH-like_sf"/>
</dbReference>
<dbReference type="InterPro" id="IPR029060">
    <property type="entry name" value="PIN-like_dom_sf"/>
</dbReference>
<reference evidence="21 22" key="1">
    <citation type="journal article" date="2017" name="Nature">
        <title>Atmospheric trace gases support primary production in Antarctic desert surface soil.</title>
        <authorList>
            <person name="Ji M."/>
            <person name="Greening C."/>
            <person name="Vanwonterghem I."/>
            <person name="Carere C.R."/>
            <person name="Bay S.K."/>
            <person name="Steen J.A."/>
            <person name="Montgomery K."/>
            <person name="Lines T."/>
            <person name="Beardall J."/>
            <person name="van Dorst J."/>
            <person name="Snape I."/>
            <person name="Stott M.B."/>
            <person name="Hugenholtz P."/>
            <person name="Ferrari B.C."/>
        </authorList>
    </citation>
    <scope>NUCLEOTIDE SEQUENCE [LARGE SCALE GENOMIC DNA]</scope>
    <source>
        <strain evidence="21">RRmetagenome_bin12</strain>
    </source>
</reference>
<dbReference type="SUPFAM" id="SSF56672">
    <property type="entry name" value="DNA/RNA polymerases"/>
    <property type="match status" value="1"/>
</dbReference>
<dbReference type="Gene3D" id="3.40.50.1010">
    <property type="entry name" value="5'-nuclease"/>
    <property type="match status" value="1"/>
</dbReference>
<reference evidence="20 23" key="3">
    <citation type="submission" date="2020-10" db="EMBL/GenBank/DDBJ databases">
        <title>Ca. Dormibacterota MAGs.</title>
        <authorList>
            <person name="Montgomery K."/>
        </authorList>
    </citation>
    <scope>NUCLEOTIDE SEQUENCE [LARGE SCALE GENOMIC DNA]</scope>
    <source>
        <strain evidence="20">SC8812_S17_18</strain>
    </source>
</reference>
<dbReference type="SMART" id="SM00475">
    <property type="entry name" value="53EXOc"/>
    <property type="match status" value="1"/>
</dbReference>
<dbReference type="EMBL" id="JAEKNS010000032">
    <property type="protein sequence ID" value="MBJ7593673.1"/>
    <property type="molecule type" value="Genomic_DNA"/>
</dbReference>
<dbReference type="Pfam" id="PF00476">
    <property type="entry name" value="DNA_pol_A"/>
    <property type="match status" value="1"/>
</dbReference>
<evidence type="ECO:0000259" key="17">
    <source>
        <dbReference type="SMART" id="SM00474"/>
    </source>
</evidence>
<evidence type="ECO:0000256" key="10">
    <source>
        <dbReference type="ARBA" id="ARBA00022839"/>
    </source>
</evidence>
<keyword evidence="11 16" id="KW-0239">DNA-directed DNA polymerase</keyword>
<dbReference type="PRINTS" id="PR00868">
    <property type="entry name" value="DNAPOLI"/>
</dbReference>
<dbReference type="SUPFAM" id="SSF53098">
    <property type="entry name" value="Ribonuclease H-like"/>
    <property type="match status" value="1"/>
</dbReference>
<dbReference type="PROSITE" id="PS00447">
    <property type="entry name" value="DNA_POLYMERASE_A"/>
    <property type="match status" value="1"/>
</dbReference>
<keyword evidence="12 16" id="KW-0238">DNA-binding</keyword>
<dbReference type="CDD" id="cd06140">
    <property type="entry name" value="DNA_polA_I_Bacillus_like_exo"/>
    <property type="match status" value="1"/>
</dbReference>
<keyword evidence="7" id="KW-0540">Nuclease</keyword>
<dbReference type="InterPro" id="IPR002298">
    <property type="entry name" value="DNA_polymerase_A"/>
</dbReference>
<evidence type="ECO:0000256" key="5">
    <source>
        <dbReference type="ARBA" id="ARBA00022695"/>
    </source>
</evidence>
<accession>A0A2W5ZZX6</accession>
<feature type="domain" description="DNA-directed DNA polymerase family A palm" evidence="19">
    <location>
        <begin position="672"/>
        <end position="878"/>
    </location>
</feature>
<feature type="domain" description="5'-3' exonuclease" evidence="18">
    <location>
        <begin position="2"/>
        <end position="263"/>
    </location>
</feature>
<dbReference type="InterPro" id="IPR020046">
    <property type="entry name" value="5-3_exonucl_a-hlix_arch_N"/>
</dbReference>
<dbReference type="InterPro" id="IPR036279">
    <property type="entry name" value="5-3_exonuclease_C_sf"/>
</dbReference>
<comment type="caution">
    <text evidence="21">The sequence shown here is derived from an EMBL/GenBank/DDBJ whole genome shotgun (WGS) entry which is preliminary data.</text>
</comment>
<dbReference type="AlphaFoldDB" id="A0A2W5ZZX6"/>
<feature type="domain" description="3'-5' exonuclease" evidence="17">
    <location>
        <begin position="322"/>
        <end position="506"/>
    </location>
</feature>
<dbReference type="InterPro" id="IPR002421">
    <property type="entry name" value="5-3_exonuclease"/>
</dbReference>
<keyword evidence="8 16" id="KW-0227">DNA damage</keyword>
<dbReference type="Pfam" id="PF02739">
    <property type="entry name" value="5_3_exonuc_N"/>
    <property type="match status" value="1"/>
</dbReference>
<dbReference type="EC" id="2.7.7.7" evidence="2 15"/>
<evidence type="ECO:0000313" key="23">
    <source>
        <dbReference type="Proteomes" id="UP000606991"/>
    </source>
</evidence>
<sequence>MGRDTLLLIDGHSLVYRAFFAMPALTNSRGEVTNAAYGFTSMLLKALGDHQPTHAVAAFDPPGRTFRHEQDSTYKAGRKPTPDDLIPQFPWCRDVVEALGIPIIEVPTFEADDVIGTLSVQGEKAGLDVIIVTGDLDALQLVTDHVRVFANRRGISDTIVYDVDRVFERYGFKPPLVVDFKSLRGDITDNIPGVPGIGDKTAMSLVQEHGPLESILEAVSGMKEGKVKRLLTEHADQARLSKQLATIQLDMDITLDIEGSRLGPHDDVAVRAVFDRLEFRSLLGRIPTYGAPAWTAQGATPAPAANGQAALVFDAVPQAVDVVVVDSAAHAEEMAARLRAGGGIAVRTVLDGSARRGGVAGVALTSMDSPDPSYYIAVGHEDGNAPDGVLDVVARLLGDDSILKHGYDLKQDLLAWTSRGVEVGALGFDCMLAAYLCITTRTRVPSLTVLGHDLCGLTEQPEDILLGSGRARRRVSAVPVDEAAQYYGNLVALVPPVRTALRPQLDEGTLNALFETVEMPLIPILAAMERVGIRVDCDELAELSGELQRRISELEAIVAETAGYTFNPGSTQQLATFLYDNLGLAAGRRTKTGRSTDADSLESLRGEHPVVDVILEWRQLTKLKSTYVDALPLLCAADGRVHTSFNQAVASTGRLSSADPNLQNVPVRTAWGGRIRHAFVADPGQQLVSADYSQIELRVLAHVSGEQELIAAFERGEDIHRRTAAEVYDVPPEAVTPDQRRIAKVVNFGVVYGLSDFGLARDTGMDQEAARVFIDKYFDSFPAVTRYLERTRMHAREWGWVETFMGRRRHLSDIRAANRQLRSAAERMAVNMPIQGAAADIMKLAMIRCDAAVRDAGVRSRLLLQVHDELVLECPADEVDHAVALVRDAMGGAAELVVPLVVDVKIGQNWQEMTPLRETASAGAT</sequence>
<keyword evidence="10" id="KW-0269">Exonuclease</keyword>
<evidence type="ECO:0000313" key="21">
    <source>
        <dbReference type="EMBL" id="PZR78838.1"/>
    </source>
</evidence>
<evidence type="ECO:0000256" key="4">
    <source>
        <dbReference type="ARBA" id="ARBA00022679"/>
    </source>
</evidence>
<dbReference type="NCBIfam" id="TIGR00593">
    <property type="entry name" value="pola"/>
    <property type="match status" value="1"/>
</dbReference>
<comment type="catalytic activity">
    <reaction evidence="14 16">
        <text>DNA(n) + a 2'-deoxyribonucleoside 5'-triphosphate = DNA(n+1) + diphosphate</text>
        <dbReference type="Rhea" id="RHEA:22508"/>
        <dbReference type="Rhea" id="RHEA-COMP:17339"/>
        <dbReference type="Rhea" id="RHEA-COMP:17340"/>
        <dbReference type="ChEBI" id="CHEBI:33019"/>
        <dbReference type="ChEBI" id="CHEBI:61560"/>
        <dbReference type="ChEBI" id="CHEBI:173112"/>
        <dbReference type="EC" id="2.7.7.7"/>
    </reaction>
</comment>
<dbReference type="FunFam" id="1.10.150.20:FF:000003">
    <property type="entry name" value="DNA polymerase I"/>
    <property type="match status" value="1"/>
</dbReference>
<evidence type="ECO:0000313" key="20">
    <source>
        <dbReference type="EMBL" id="MBJ7593673.1"/>
    </source>
</evidence>
<evidence type="ECO:0000256" key="1">
    <source>
        <dbReference type="ARBA" id="ARBA00007705"/>
    </source>
</evidence>
<dbReference type="InterPro" id="IPR008918">
    <property type="entry name" value="HhH2"/>
</dbReference>
<dbReference type="GO" id="GO:0003887">
    <property type="term" value="F:DNA-directed DNA polymerase activity"/>
    <property type="evidence" value="ECO:0007669"/>
    <property type="project" value="UniProtKB-UniRule"/>
</dbReference>
<evidence type="ECO:0000259" key="18">
    <source>
        <dbReference type="SMART" id="SM00475"/>
    </source>
</evidence>
<protein>
    <recommendedName>
        <fullName evidence="3 15">DNA polymerase I</fullName>
        <ecNumber evidence="2 15">2.7.7.7</ecNumber>
    </recommendedName>
</protein>
<dbReference type="SUPFAM" id="SSF47807">
    <property type="entry name" value="5' to 3' exonuclease, C-terminal subdomain"/>
    <property type="match status" value="1"/>
</dbReference>
<proteinExistence type="inferred from homology"/>
<dbReference type="FunFam" id="1.10.150.20:FF:000002">
    <property type="entry name" value="DNA polymerase I"/>
    <property type="match status" value="1"/>
</dbReference>
<dbReference type="GO" id="GO:0006261">
    <property type="term" value="P:DNA-templated DNA replication"/>
    <property type="evidence" value="ECO:0007669"/>
    <property type="project" value="UniProtKB-UniRule"/>
</dbReference>
<dbReference type="GO" id="GO:0006302">
    <property type="term" value="P:double-strand break repair"/>
    <property type="evidence" value="ECO:0007669"/>
    <property type="project" value="TreeGrafter"/>
</dbReference>
<dbReference type="GO" id="GO:0008408">
    <property type="term" value="F:3'-5' exonuclease activity"/>
    <property type="evidence" value="ECO:0007669"/>
    <property type="project" value="InterPro"/>
</dbReference>
<name>A0A2W5ZZX6_9BACT</name>